<dbReference type="AlphaFoldDB" id="A0A895XY32"/>
<dbReference type="NCBIfam" id="TIGR01868">
    <property type="entry name" value="casD_Cas5e"/>
    <property type="match status" value="1"/>
</dbReference>
<evidence type="ECO:0000313" key="2">
    <source>
        <dbReference type="EMBL" id="QSB06528.1"/>
    </source>
</evidence>
<dbReference type="Gene3D" id="3.30.70.2660">
    <property type="match status" value="1"/>
</dbReference>
<keyword evidence="1" id="KW-0051">Antiviral defense</keyword>
<organism evidence="2 3">
    <name type="scientific">Natronoglycomyces albus</name>
    <dbReference type="NCBI Taxonomy" id="2811108"/>
    <lineage>
        <taxon>Bacteria</taxon>
        <taxon>Bacillati</taxon>
        <taxon>Actinomycetota</taxon>
        <taxon>Actinomycetes</taxon>
        <taxon>Glycomycetales</taxon>
        <taxon>Glycomycetaceae</taxon>
        <taxon>Natronoglycomyces</taxon>
    </lineage>
</organism>
<dbReference type="RefSeq" id="WP_213172539.1">
    <property type="nucleotide sequence ID" value="NZ_CP070496.1"/>
</dbReference>
<gene>
    <name evidence="2" type="primary">cas5e</name>
    <name evidence="2" type="ORF">JQS30_06385</name>
</gene>
<dbReference type="InterPro" id="IPR010147">
    <property type="entry name" value="CRISPR-assoc_prot_CasD"/>
</dbReference>
<dbReference type="GO" id="GO:0043571">
    <property type="term" value="P:maintenance of CRISPR repeat elements"/>
    <property type="evidence" value="ECO:0007669"/>
    <property type="project" value="InterPro"/>
</dbReference>
<dbReference type="InterPro" id="IPR013422">
    <property type="entry name" value="CRISPR-assoc_prot_Cas5_N"/>
</dbReference>
<dbReference type="KEGG" id="nav:JQS30_06385"/>
<dbReference type="Proteomes" id="UP000662939">
    <property type="component" value="Chromosome"/>
</dbReference>
<dbReference type="GO" id="GO:0051607">
    <property type="term" value="P:defense response to virus"/>
    <property type="evidence" value="ECO:0007669"/>
    <property type="project" value="UniProtKB-KW"/>
</dbReference>
<reference evidence="2" key="1">
    <citation type="submission" date="2021-02" db="EMBL/GenBank/DDBJ databases">
        <title>Natronoglycomyces albus gen. nov., sp. nov, a haloalkaliphilic actinobacterium from a soda solonchak soil.</title>
        <authorList>
            <person name="Sorokin D.Y."/>
            <person name="Khijniak T.V."/>
            <person name="Zakharycheva A.P."/>
            <person name="Boueva O.V."/>
            <person name="Ariskina E.V."/>
            <person name="Hahnke R.L."/>
            <person name="Bunk B."/>
            <person name="Sproer C."/>
            <person name="Schumann P."/>
            <person name="Evtushenko L.I."/>
            <person name="Kublanov I.V."/>
        </authorList>
    </citation>
    <scope>NUCLEOTIDE SEQUENCE</scope>
    <source>
        <strain evidence="2">DSM 106290</strain>
    </source>
</reference>
<protein>
    <submittedName>
        <fullName evidence="2">Type I-E CRISPR-associated protein Cas5/CasD</fullName>
    </submittedName>
</protein>
<sequence>MTALILRLAAPLQSWGERGTFGEKDTADFPTRSGLLGLIACAAGIKRGHSLGSLSDLDFTVRIDRPGVRIIDFHTVGGGYPRHQGIPTADGKRKNTAIITRRHYLADAVFTVACTGPRQAVDKAASAVAAPRWQPFLGRRSCPPEQPMVLGLFSDADQALQEVPLPPNPRNRKDEVQVNIIRTAPAGSTEAWSEMYDHCDGFPVGDRFYRSRPILRTTEILEPRQRTHTTEEYLDRLTELMRRGEA</sequence>
<accession>A0A895XY32</accession>
<dbReference type="Pfam" id="PF09704">
    <property type="entry name" value="Cas_Cas5d"/>
    <property type="match status" value="1"/>
</dbReference>
<dbReference type="GO" id="GO:0003723">
    <property type="term" value="F:RNA binding"/>
    <property type="evidence" value="ECO:0007669"/>
    <property type="project" value="InterPro"/>
</dbReference>
<dbReference type="InterPro" id="IPR021124">
    <property type="entry name" value="CRISPR-assoc_prot_Cas5"/>
</dbReference>
<keyword evidence="3" id="KW-1185">Reference proteome</keyword>
<dbReference type="NCBIfam" id="TIGR02593">
    <property type="entry name" value="CRISPR_cas5"/>
    <property type="match status" value="1"/>
</dbReference>
<dbReference type="CDD" id="cd09756">
    <property type="entry name" value="Cas5_I-E"/>
    <property type="match status" value="1"/>
</dbReference>
<dbReference type="EMBL" id="CP070496">
    <property type="protein sequence ID" value="QSB06528.1"/>
    <property type="molecule type" value="Genomic_DNA"/>
</dbReference>
<evidence type="ECO:0000313" key="3">
    <source>
        <dbReference type="Proteomes" id="UP000662939"/>
    </source>
</evidence>
<proteinExistence type="predicted"/>
<name>A0A895XY32_9ACTN</name>
<evidence type="ECO:0000256" key="1">
    <source>
        <dbReference type="ARBA" id="ARBA00023118"/>
    </source>
</evidence>